<name>A0ABD2Q1W3_9PLAT</name>
<keyword evidence="2 4" id="KW-0863">Zinc-finger</keyword>
<evidence type="ECO:0000313" key="8">
    <source>
        <dbReference type="Proteomes" id="UP001626550"/>
    </source>
</evidence>
<dbReference type="InterPro" id="IPR051590">
    <property type="entry name" value="Replication_Regulatory_Kinase"/>
</dbReference>
<feature type="region of interest" description="Disordered" evidence="5">
    <location>
        <begin position="556"/>
        <end position="576"/>
    </location>
</feature>
<protein>
    <submittedName>
        <fullName evidence="7">DBF4 B</fullName>
    </submittedName>
</protein>
<evidence type="ECO:0000256" key="2">
    <source>
        <dbReference type="ARBA" id="ARBA00022771"/>
    </source>
</evidence>
<dbReference type="PANTHER" id="PTHR15375">
    <property type="entry name" value="ACTIVATOR OF S-PHASE KINASE-RELATED"/>
    <property type="match status" value="1"/>
</dbReference>
<dbReference type="FunFam" id="6.10.250.3410:FF:000001">
    <property type="entry name" value="Protein DBF4 homolog A"/>
    <property type="match status" value="1"/>
</dbReference>
<dbReference type="SMART" id="SM00586">
    <property type="entry name" value="ZnF_DBF"/>
    <property type="match status" value="1"/>
</dbReference>
<evidence type="ECO:0000256" key="4">
    <source>
        <dbReference type="PROSITE-ProRule" id="PRU00600"/>
    </source>
</evidence>
<dbReference type="PANTHER" id="PTHR15375:SF26">
    <property type="entry name" value="PROTEIN CHIFFON"/>
    <property type="match status" value="1"/>
</dbReference>
<keyword evidence="1" id="KW-0479">Metal-binding</keyword>
<evidence type="ECO:0000256" key="5">
    <source>
        <dbReference type="SAM" id="MobiDB-lite"/>
    </source>
</evidence>
<sequence>MSDSVPKRLLTPAKLVRKHSERSTLPLKGKIIYIHHESESSRPAALQKIVHRLGGEIADFFSREIPKSGKQEISPKSEQLTSFSSSQRTFSSRRSQIMLAASVSKSPASVEKHDLLTRALQLNIKIYSVSLFMKWVKEMPPHIQEILKDESLSKVAQSIDPEKDKKYSVKPLETPCVKIFDQSVDIRPIYMEKTNYMPWLFSGSPKHPRPSVNETPKENKENICPAKTWFLNNLSFRASTKPVQSKASSKKRSKKRENYEELSGYCECCSVSFKNLKQHLAGGDHQQFAHNDENFRSIDEALRECSNFDEFLRNARQEQRKKEEDRFSETPEMKQYHRMCSSCSRHHIPNDLCSTTHTHMACFFPPSTQIENIACKLKSGSMEDEFCSPEPPVLRLSEAFITPSKSFENPPELTPQSGSLNQSLHYLMPLATPEMDVQKAPTPKTPEKNEKVVTPLHCRKRKRFETNGFCTPIRSSRTAAVVAKEGISLSVKALYSPGFSFRCKKIICNASKTDDHDSSSENTSPANNGEWQLSALIPLESDEKKRAPKLLLKRKRALFSPSQSPAKRSRAISPTL</sequence>
<evidence type="ECO:0000259" key="6">
    <source>
        <dbReference type="PROSITE" id="PS51265"/>
    </source>
</evidence>
<dbReference type="InterPro" id="IPR038545">
    <property type="entry name" value="Znf_DBF_sf"/>
</dbReference>
<evidence type="ECO:0000256" key="3">
    <source>
        <dbReference type="ARBA" id="ARBA00022833"/>
    </source>
</evidence>
<keyword evidence="3" id="KW-0862">Zinc</keyword>
<comment type="caution">
    <text evidence="7">The sequence shown here is derived from an EMBL/GenBank/DDBJ whole genome shotgun (WGS) entry which is preliminary data.</text>
</comment>
<dbReference type="InterPro" id="IPR006572">
    <property type="entry name" value="Znf_DBF"/>
</dbReference>
<feature type="region of interest" description="Disordered" evidence="5">
    <location>
        <begin position="68"/>
        <end position="87"/>
    </location>
</feature>
<dbReference type="AlphaFoldDB" id="A0ABD2Q1W3"/>
<dbReference type="EMBL" id="JBJKFK010001394">
    <property type="protein sequence ID" value="KAL3313207.1"/>
    <property type="molecule type" value="Genomic_DNA"/>
</dbReference>
<proteinExistence type="predicted"/>
<evidence type="ECO:0000313" key="7">
    <source>
        <dbReference type="EMBL" id="KAL3313207.1"/>
    </source>
</evidence>
<reference evidence="7 8" key="1">
    <citation type="submission" date="2024-11" db="EMBL/GenBank/DDBJ databases">
        <title>Adaptive evolution of stress response genes in parasites aligns with host niche diversity.</title>
        <authorList>
            <person name="Hahn C."/>
            <person name="Resl P."/>
        </authorList>
    </citation>
    <scope>NUCLEOTIDE SEQUENCE [LARGE SCALE GENOMIC DNA]</scope>
    <source>
        <strain evidence="7">EGGRZ-B1_66</strain>
        <tissue evidence="7">Body</tissue>
    </source>
</reference>
<dbReference type="PROSITE" id="PS51265">
    <property type="entry name" value="ZF_DBF4"/>
    <property type="match status" value="1"/>
</dbReference>
<dbReference type="Proteomes" id="UP001626550">
    <property type="component" value="Unassembled WGS sequence"/>
</dbReference>
<dbReference type="GO" id="GO:0008270">
    <property type="term" value="F:zinc ion binding"/>
    <property type="evidence" value="ECO:0007669"/>
    <property type="project" value="UniProtKB-KW"/>
</dbReference>
<dbReference type="Pfam" id="PF07535">
    <property type="entry name" value="zf-DBF"/>
    <property type="match status" value="1"/>
</dbReference>
<feature type="compositionally biased region" description="Polar residues" evidence="5">
    <location>
        <begin position="560"/>
        <end position="576"/>
    </location>
</feature>
<keyword evidence="8" id="KW-1185">Reference proteome</keyword>
<evidence type="ECO:0000256" key="1">
    <source>
        <dbReference type="ARBA" id="ARBA00022723"/>
    </source>
</evidence>
<feature type="domain" description="DBF4-type" evidence="6">
    <location>
        <begin position="259"/>
        <end position="308"/>
    </location>
</feature>
<accession>A0ABD2Q1W3</accession>
<gene>
    <name evidence="7" type="primary">DBF4B</name>
    <name evidence="7" type="ORF">Ciccas_008190</name>
</gene>
<organism evidence="7 8">
    <name type="scientific">Cichlidogyrus casuarinus</name>
    <dbReference type="NCBI Taxonomy" id="1844966"/>
    <lineage>
        <taxon>Eukaryota</taxon>
        <taxon>Metazoa</taxon>
        <taxon>Spiralia</taxon>
        <taxon>Lophotrochozoa</taxon>
        <taxon>Platyhelminthes</taxon>
        <taxon>Monogenea</taxon>
        <taxon>Monopisthocotylea</taxon>
        <taxon>Dactylogyridea</taxon>
        <taxon>Ancyrocephalidae</taxon>
        <taxon>Cichlidogyrus</taxon>
    </lineage>
</organism>
<dbReference type="Gene3D" id="6.10.250.3410">
    <property type="entry name" value="DBF zinc finger"/>
    <property type="match status" value="1"/>
</dbReference>
<dbReference type="GO" id="GO:0005634">
    <property type="term" value="C:nucleus"/>
    <property type="evidence" value="ECO:0007669"/>
    <property type="project" value="UniProtKB-ARBA"/>
</dbReference>